<dbReference type="RefSeq" id="WP_223100081.1">
    <property type="nucleotide sequence ID" value="NZ_CP061913.1"/>
</dbReference>
<feature type="transmembrane region" description="Helical" evidence="2">
    <location>
        <begin position="153"/>
        <end position="173"/>
    </location>
</feature>
<keyword evidence="2" id="KW-0812">Transmembrane</keyword>
<evidence type="ECO:0000256" key="1">
    <source>
        <dbReference type="SAM" id="MobiDB-lite"/>
    </source>
</evidence>
<keyword evidence="4" id="KW-1185">Reference proteome</keyword>
<feature type="region of interest" description="Disordered" evidence="1">
    <location>
        <begin position="182"/>
        <end position="204"/>
    </location>
</feature>
<evidence type="ECO:0000313" key="4">
    <source>
        <dbReference type="Proteomes" id="UP001589608"/>
    </source>
</evidence>
<feature type="transmembrane region" description="Helical" evidence="2">
    <location>
        <begin position="78"/>
        <end position="101"/>
    </location>
</feature>
<sequence length="204" mass="20647">MSSHEEPASVVPRERRRPDVIALVLVAIGLGLAAAAEYLPWGSVALTRGEVDISSSIGGGSADRVVEVPLTNLSPAHVAVYLITLTATLAALAVVLTATGVGVCRVAAGVTGGLLAANALVLVGLSSVIESVGGSELVLLLGRQDNVSHGPGYLLAYAATLMLAAALAMAVWAPARSLGRRRDEGPEGGEALELSVTPVPPTFQ</sequence>
<organism evidence="3 4">
    <name type="scientific">Dactylosporangium vinaceum</name>
    <dbReference type="NCBI Taxonomy" id="53362"/>
    <lineage>
        <taxon>Bacteria</taxon>
        <taxon>Bacillati</taxon>
        <taxon>Actinomycetota</taxon>
        <taxon>Actinomycetes</taxon>
        <taxon>Micromonosporales</taxon>
        <taxon>Micromonosporaceae</taxon>
        <taxon>Dactylosporangium</taxon>
    </lineage>
</organism>
<feature type="transmembrane region" description="Helical" evidence="2">
    <location>
        <begin position="20"/>
        <end position="41"/>
    </location>
</feature>
<comment type="caution">
    <text evidence="3">The sequence shown here is derived from an EMBL/GenBank/DDBJ whole genome shotgun (WGS) entry which is preliminary data.</text>
</comment>
<feature type="transmembrane region" description="Helical" evidence="2">
    <location>
        <begin position="113"/>
        <end position="133"/>
    </location>
</feature>
<proteinExistence type="predicted"/>
<keyword evidence="2" id="KW-0472">Membrane</keyword>
<gene>
    <name evidence="3" type="ORF">ACFFTR_48725</name>
</gene>
<protein>
    <submittedName>
        <fullName evidence="3">Uncharacterized protein</fullName>
    </submittedName>
</protein>
<reference evidence="3 4" key="1">
    <citation type="submission" date="2024-09" db="EMBL/GenBank/DDBJ databases">
        <authorList>
            <person name="Sun Q."/>
            <person name="Mori K."/>
        </authorList>
    </citation>
    <scope>NUCLEOTIDE SEQUENCE [LARGE SCALE GENOMIC DNA]</scope>
    <source>
        <strain evidence="3 4">JCM 3307</strain>
    </source>
</reference>
<evidence type="ECO:0000256" key="2">
    <source>
        <dbReference type="SAM" id="Phobius"/>
    </source>
</evidence>
<keyword evidence="2" id="KW-1133">Transmembrane helix</keyword>
<dbReference type="EMBL" id="JBHMCA010000084">
    <property type="protein sequence ID" value="MFB9451002.1"/>
    <property type="molecule type" value="Genomic_DNA"/>
</dbReference>
<dbReference type="Proteomes" id="UP001589608">
    <property type="component" value="Unassembled WGS sequence"/>
</dbReference>
<accession>A0ABV5MQ73</accession>
<evidence type="ECO:0000313" key="3">
    <source>
        <dbReference type="EMBL" id="MFB9451002.1"/>
    </source>
</evidence>
<name>A0ABV5MQ73_9ACTN</name>